<comment type="caution">
    <text evidence="2">The sequence shown here is derived from an EMBL/GenBank/DDBJ whole genome shotgun (WGS) entry which is preliminary data.</text>
</comment>
<keyword evidence="3" id="KW-1185">Reference proteome</keyword>
<evidence type="ECO:0000256" key="1">
    <source>
        <dbReference type="SAM" id="MobiDB-lite"/>
    </source>
</evidence>
<reference evidence="2 3" key="1">
    <citation type="submission" date="2019-07" db="EMBL/GenBank/DDBJ databases">
        <title>Venturia inaequalis Genome Resource.</title>
        <authorList>
            <person name="Lichtner F.J."/>
        </authorList>
    </citation>
    <scope>NUCLEOTIDE SEQUENCE [LARGE SCALE GENOMIC DNA]</scope>
    <source>
        <strain evidence="2 3">DMI_063113</strain>
    </source>
</reference>
<gene>
    <name evidence="2" type="ORF">EG327_006171</name>
</gene>
<name>A0A8H3VTB5_VENIN</name>
<proteinExistence type="predicted"/>
<organism evidence="2 3">
    <name type="scientific">Venturia inaequalis</name>
    <name type="common">Apple scab fungus</name>
    <dbReference type="NCBI Taxonomy" id="5025"/>
    <lineage>
        <taxon>Eukaryota</taxon>
        <taxon>Fungi</taxon>
        <taxon>Dikarya</taxon>
        <taxon>Ascomycota</taxon>
        <taxon>Pezizomycotina</taxon>
        <taxon>Dothideomycetes</taxon>
        <taxon>Pleosporomycetidae</taxon>
        <taxon>Venturiales</taxon>
        <taxon>Venturiaceae</taxon>
        <taxon>Venturia</taxon>
    </lineage>
</organism>
<protein>
    <submittedName>
        <fullName evidence="2">Uncharacterized protein</fullName>
    </submittedName>
</protein>
<dbReference type="PRINTS" id="PR01217">
    <property type="entry name" value="PRICHEXTENSN"/>
</dbReference>
<dbReference type="Proteomes" id="UP000490939">
    <property type="component" value="Unassembled WGS sequence"/>
</dbReference>
<sequence>MEFINETEKDIDEDEDEDEKYEEFRRGMNAFRSADSWSNPVYPGLGGIPSPPLYQAHASVPDRASRVGGDMDMDVDVDVDVKQEDFGRDVFDFRVADGWGDTVYPGPSGIPSPPSFSAYAATSNRPRASRPTAIVSSYAATSNCSAFAAPGPARVWPDDDCWKSRPAATVPSYASTSNQPPASIPGRSGPWWVGNGSRSSTAVGHDVQFQPGTMFPNPAASTSNDPAGNMGVITWGNSNVCPFPEASSLQGHSTRTTPPPSNILGYSPSGMTATPPLGYKPVASVSSFATPPEKPIIHHGAIHLYSSPDGSALKGSLLNTPTQIASYPPWEHFLGGPFPKPAAIMPPLIAPRPRRGVSSLTLAAIMPPPAVPRPPPALPVYDPDGTISLPAVLLHPPVMPMPPPSRPMAPPPRPMAPPPRSMAPPPRPMAPPLRPMAPPPRSMAPPPRPMPAPPRPMAPPPVPVPLSAAPIPPPAVPSTTHVAPVTARRRSINRSGLRGSTTAPDRYTR</sequence>
<feature type="region of interest" description="Disordered" evidence="1">
    <location>
        <begin position="403"/>
        <end position="509"/>
    </location>
</feature>
<dbReference type="AlphaFoldDB" id="A0A8H3VTB5"/>
<accession>A0A8H3VTB5</accession>
<evidence type="ECO:0000313" key="2">
    <source>
        <dbReference type="EMBL" id="KAE9993172.1"/>
    </source>
</evidence>
<feature type="compositionally biased region" description="Pro residues" evidence="1">
    <location>
        <begin position="403"/>
        <end position="476"/>
    </location>
</feature>
<dbReference type="EMBL" id="WNWR01000036">
    <property type="protein sequence ID" value="KAE9993172.1"/>
    <property type="molecule type" value="Genomic_DNA"/>
</dbReference>
<evidence type="ECO:0000313" key="3">
    <source>
        <dbReference type="Proteomes" id="UP000490939"/>
    </source>
</evidence>